<evidence type="ECO:0000313" key="10">
    <source>
        <dbReference type="EMBL" id="MFC4068218.1"/>
    </source>
</evidence>
<dbReference type="Gene3D" id="1.10.510.10">
    <property type="entry name" value="Transferase(Phosphotransferase) domain 1"/>
    <property type="match status" value="1"/>
</dbReference>
<dbReference type="PROSITE" id="PS00107">
    <property type="entry name" value="PROTEIN_KINASE_ATP"/>
    <property type="match status" value="1"/>
</dbReference>
<feature type="transmembrane region" description="Helical" evidence="8">
    <location>
        <begin position="287"/>
        <end position="307"/>
    </location>
</feature>
<accession>A0ABV8J0R1</accession>
<keyword evidence="5 10" id="KW-0418">Kinase</keyword>
<dbReference type="PANTHER" id="PTHR43289">
    <property type="entry name" value="MITOGEN-ACTIVATED PROTEIN KINASE KINASE KINASE 20-RELATED"/>
    <property type="match status" value="1"/>
</dbReference>
<dbReference type="InterPro" id="IPR000719">
    <property type="entry name" value="Prot_kinase_dom"/>
</dbReference>
<dbReference type="Gene3D" id="3.30.200.20">
    <property type="entry name" value="Phosphorylase Kinase, domain 1"/>
    <property type="match status" value="1"/>
</dbReference>
<reference evidence="11" key="1">
    <citation type="journal article" date="2019" name="Int. J. Syst. Evol. Microbiol.">
        <title>The Global Catalogue of Microorganisms (GCM) 10K type strain sequencing project: providing services to taxonomists for standard genome sequencing and annotation.</title>
        <authorList>
            <consortium name="The Broad Institute Genomics Platform"/>
            <consortium name="The Broad Institute Genome Sequencing Center for Infectious Disease"/>
            <person name="Wu L."/>
            <person name="Ma J."/>
        </authorList>
    </citation>
    <scope>NUCLEOTIDE SEQUENCE [LARGE SCALE GENOMIC DNA]</scope>
    <source>
        <strain evidence="11">TBRC 5832</strain>
    </source>
</reference>
<dbReference type="SUPFAM" id="SSF56112">
    <property type="entry name" value="Protein kinase-like (PK-like)"/>
    <property type="match status" value="1"/>
</dbReference>
<feature type="transmembrane region" description="Helical" evidence="8">
    <location>
        <begin position="313"/>
        <end position="331"/>
    </location>
</feature>
<dbReference type="EMBL" id="JBHSBL010000018">
    <property type="protein sequence ID" value="MFC4068218.1"/>
    <property type="molecule type" value="Genomic_DNA"/>
</dbReference>
<dbReference type="PANTHER" id="PTHR43289:SF6">
    <property type="entry name" value="SERINE_THREONINE-PROTEIN KINASE NEKL-3"/>
    <property type="match status" value="1"/>
</dbReference>
<feature type="domain" description="Protein kinase" evidence="9">
    <location>
        <begin position="8"/>
        <end position="268"/>
    </location>
</feature>
<keyword evidence="3 10" id="KW-0808">Transferase</keyword>
<proteinExistence type="predicted"/>
<evidence type="ECO:0000256" key="7">
    <source>
        <dbReference type="PROSITE-ProRule" id="PRU10141"/>
    </source>
</evidence>
<dbReference type="PROSITE" id="PS00108">
    <property type="entry name" value="PROTEIN_KINASE_ST"/>
    <property type="match status" value="1"/>
</dbReference>
<keyword evidence="8" id="KW-0472">Membrane</keyword>
<comment type="caution">
    <text evidence="10">The sequence shown here is derived from an EMBL/GenBank/DDBJ whole genome shotgun (WGS) entry which is preliminary data.</text>
</comment>
<evidence type="ECO:0000256" key="4">
    <source>
        <dbReference type="ARBA" id="ARBA00022741"/>
    </source>
</evidence>
<protein>
    <recommendedName>
        <fullName evidence="1">non-specific serine/threonine protein kinase</fullName>
        <ecNumber evidence="1">2.7.11.1</ecNumber>
    </recommendedName>
</protein>
<keyword evidence="8" id="KW-0812">Transmembrane</keyword>
<dbReference type="Proteomes" id="UP001595867">
    <property type="component" value="Unassembled WGS sequence"/>
</dbReference>
<dbReference type="CDD" id="cd14014">
    <property type="entry name" value="STKc_PknB_like"/>
    <property type="match status" value="1"/>
</dbReference>
<keyword evidence="8" id="KW-1133">Transmembrane helix</keyword>
<evidence type="ECO:0000256" key="2">
    <source>
        <dbReference type="ARBA" id="ARBA00022527"/>
    </source>
</evidence>
<sequence length="351" mass="37776">MPEETGRYQKITLLGKGGMGEVWEALDAHTGRTVALKLLTSAALLDPELRERFLREMRLAAEIENPYVVAVYDFAATPQPYIAMRLIRGITLAEEIRIAPLNPARAVDIVQQVASALAAAHAKGLRHRDVKPSNIMLERGHRQGHDHAYLFDWGIAHRIDTADPEITRGGQIVGTPSYIAPERLLGTQSDHRADIYSLAVVLYQALTGKLPFGETGMPFPLRAHLFDPPRGLPPTIPAELRRVVGKGLAKEPDQRYASAADFGEEAWAALNPASAEPSRLSRRDVSWPAGGGVLGAAAGVALASAGLLDTTSALWALPALTAAGAFLGWGVRPGATAKDDTTRMIDRGVTR</sequence>
<keyword evidence="6 7" id="KW-0067">ATP-binding</keyword>
<evidence type="ECO:0000256" key="6">
    <source>
        <dbReference type="ARBA" id="ARBA00022840"/>
    </source>
</evidence>
<gene>
    <name evidence="10" type="ORF">ACFO0C_25105</name>
</gene>
<keyword evidence="2" id="KW-0723">Serine/threonine-protein kinase</keyword>
<dbReference type="InterPro" id="IPR011009">
    <property type="entry name" value="Kinase-like_dom_sf"/>
</dbReference>
<dbReference type="InterPro" id="IPR017441">
    <property type="entry name" value="Protein_kinase_ATP_BS"/>
</dbReference>
<keyword evidence="4 7" id="KW-0547">Nucleotide-binding</keyword>
<feature type="binding site" evidence="7">
    <location>
        <position position="37"/>
    </location>
    <ligand>
        <name>ATP</name>
        <dbReference type="ChEBI" id="CHEBI:30616"/>
    </ligand>
</feature>
<evidence type="ECO:0000256" key="8">
    <source>
        <dbReference type="SAM" id="Phobius"/>
    </source>
</evidence>
<keyword evidence="11" id="KW-1185">Reference proteome</keyword>
<dbReference type="GO" id="GO:0004674">
    <property type="term" value="F:protein serine/threonine kinase activity"/>
    <property type="evidence" value="ECO:0007669"/>
    <property type="project" value="UniProtKB-EC"/>
</dbReference>
<dbReference type="EC" id="2.7.11.1" evidence="1"/>
<organism evidence="10 11">
    <name type="scientific">Actinoplanes subglobosus</name>
    <dbReference type="NCBI Taxonomy" id="1547892"/>
    <lineage>
        <taxon>Bacteria</taxon>
        <taxon>Bacillati</taxon>
        <taxon>Actinomycetota</taxon>
        <taxon>Actinomycetes</taxon>
        <taxon>Micromonosporales</taxon>
        <taxon>Micromonosporaceae</taxon>
        <taxon>Actinoplanes</taxon>
    </lineage>
</organism>
<dbReference type="RefSeq" id="WP_378069084.1">
    <property type="nucleotide sequence ID" value="NZ_JBHSBL010000018.1"/>
</dbReference>
<evidence type="ECO:0000259" key="9">
    <source>
        <dbReference type="PROSITE" id="PS50011"/>
    </source>
</evidence>
<dbReference type="SMART" id="SM00220">
    <property type="entry name" value="S_TKc"/>
    <property type="match status" value="1"/>
</dbReference>
<evidence type="ECO:0000313" key="11">
    <source>
        <dbReference type="Proteomes" id="UP001595867"/>
    </source>
</evidence>
<dbReference type="Pfam" id="PF00069">
    <property type="entry name" value="Pkinase"/>
    <property type="match status" value="1"/>
</dbReference>
<dbReference type="InterPro" id="IPR008271">
    <property type="entry name" value="Ser/Thr_kinase_AS"/>
</dbReference>
<evidence type="ECO:0000256" key="3">
    <source>
        <dbReference type="ARBA" id="ARBA00022679"/>
    </source>
</evidence>
<evidence type="ECO:0000256" key="1">
    <source>
        <dbReference type="ARBA" id="ARBA00012513"/>
    </source>
</evidence>
<name>A0ABV8J0R1_9ACTN</name>
<evidence type="ECO:0000256" key="5">
    <source>
        <dbReference type="ARBA" id="ARBA00022777"/>
    </source>
</evidence>
<dbReference type="PROSITE" id="PS50011">
    <property type="entry name" value="PROTEIN_KINASE_DOM"/>
    <property type="match status" value="1"/>
</dbReference>